<dbReference type="Gene3D" id="3.90.1200.10">
    <property type="match status" value="1"/>
</dbReference>
<keyword evidence="2" id="KW-0808">Transferase</keyword>
<evidence type="ECO:0000259" key="1">
    <source>
        <dbReference type="Pfam" id="PF01636"/>
    </source>
</evidence>
<reference evidence="2 3" key="1">
    <citation type="submission" date="2019-12" db="EMBL/GenBank/DDBJ databases">
        <title>Strain KN286 was isolated from seawater, which was collected from Caroline Seamount in the tropical western Pacific.</title>
        <authorList>
            <person name="Wang Q."/>
        </authorList>
    </citation>
    <scope>NUCLEOTIDE SEQUENCE [LARGE SCALE GENOMIC DNA]</scope>
    <source>
        <strain evidence="2 3">KN286</strain>
    </source>
</reference>
<dbReference type="InterPro" id="IPR002575">
    <property type="entry name" value="Aminoglycoside_PTrfase"/>
</dbReference>
<protein>
    <submittedName>
        <fullName evidence="2">Phosphotransferase</fullName>
    </submittedName>
</protein>
<feature type="domain" description="Aminoglycoside phosphotransferase" evidence="1">
    <location>
        <begin position="33"/>
        <end position="254"/>
    </location>
</feature>
<keyword evidence="3" id="KW-1185">Reference proteome</keyword>
<sequence length="347" mass="37785">MAVTGYPDLPDAAALQPVIDRHAPAFGPIESIEKTAAGQSNPTFVLTGQAGARMVLRRKPFGTLLKSAHAIEREYRVMDALAGTDVPVPRMIHLEPSGDLIGAPFFLMDHVGGESRTDPRLTAWPRDRRAPVMADMARVLARLHRLDPARIGLGDFGPPGNYFARQLGRWTKQYRATETGRIGPMDALIDWLEDHLDQREVAPRLVHGDYRIDNLRLDRAAGQVLAVLDWELSTLGDPRADLGAVFMQWAMPPGRLSRGLDGIDRDAEGLLPDRAFLEIYCAEAGLSAPPDLRFAIAFNFFRMGAILQGVKKRGLDGNASDPARAAALGALVPDYATRALATINAGS</sequence>
<accession>A0A6B0TX41</accession>
<name>A0A6B0TX41_9RHOB</name>
<dbReference type="InterPro" id="IPR041726">
    <property type="entry name" value="ACAD10_11_N"/>
</dbReference>
<evidence type="ECO:0000313" key="2">
    <source>
        <dbReference type="EMBL" id="MXU65724.1"/>
    </source>
</evidence>
<dbReference type="InterPro" id="IPR052898">
    <property type="entry name" value="ACAD10-like"/>
</dbReference>
<dbReference type="PANTHER" id="PTHR47829:SF1">
    <property type="entry name" value="HAD FAMILY PHOSPHATASE"/>
    <property type="match status" value="1"/>
</dbReference>
<dbReference type="GO" id="GO:0016740">
    <property type="term" value="F:transferase activity"/>
    <property type="evidence" value="ECO:0007669"/>
    <property type="project" value="UniProtKB-KW"/>
</dbReference>
<dbReference type="SUPFAM" id="SSF56112">
    <property type="entry name" value="Protein kinase-like (PK-like)"/>
    <property type="match status" value="1"/>
</dbReference>
<dbReference type="AlphaFoldDB" id="A0A6B0TX41"/>
<dbReference type="CDD" id="cd05154">
    <property type="entry name" value="ACAD10_11_N-like"/>
    <property type="match status" value="1"/>
</dbReference>
<dbReference type="Pfam" id="PF01636">
    <property type="entry name" value="APH"/>
    <property type="match status" value="1"/>
</dbReference>
<proteinExistence type="predicted"/>
<dbReference type="RefSeq" id="WP_160854458.1">
    <property type="nucleotide sequence ID" value="NZ_WUWG01000003.1"/>
</dbReference>
<dbReference type="InterPro" id="IPR011009">
    <property type="entry name" value="Kinase-like_dom_sf"/>
</dbReference>
<comment type="caution">
    <text evidence="2">The sequence shown here is derived from an EMBL/GenBank/DDBJ whole genome shotgun (WGS) entry which is preliminary data.</text>
</comment>
<evidence type="ECO:0000313" key="3">
    <source>
        <dbReference type="Proteomes" id="UP000436016"/>
    </source>
</evidence>
<dbReference type="Gene3D" id="3.30.200.20">
    <property type="entry name" value="Phosphorylase Kinase, domain 1"/>
    <property type="match status" value="1"/>
</dbReference>
<organism evidence="2 3">
    <name type="scientific">Oceanomicrobium pacificus</name>
    <dbReference type="NCBI Taxonomy" id="2692916"/>
    <lineage>
        <taxon>Bacteria</taxon>
        <taxon>Pseudomonadati</taxon>
        <taxon>Pseudomonadota</taxon>
        <taxon>Alphaproteobacteria</taxon>
        <taxon>Rhodobacterales</taxon>
        <taxon>Paracoccaceae</taxon>
        <taxon>Oceanomicrobium</taxon>
    </lineage>
</organism>
<dbReference type="EMBL" id="WUWG01000003">
    <property type="protein sequence ID" value="MXU65724.1"/>
    <property type="molecule type" value="Genomic_DNA"/>
</dbReference>
<dbReference type="Proteomes" id="UP000436016">
    <property type="component" value="Unassembled WGS sequence"/>
</dbReference>
<gene>
    <name evidence="2" type="ORF">GSH16_09705</name>
</gene>
<dbReference type="PANTHER" id="PTHR47829">
    <property type="entry name" value="HYDROLASE, PUTATIVE (AFU_ORTHOLOGUE AFUA_1G12880)-RELATED"/>
    <property type="match status" value="1"/>
</dbReference>